<accession>A0A6J4SGW3</accession>
<dbReference type="Gene3D" id="3.50.50.60">
    <property type="entry name" value="FAD/NAD(P)-binding domain"/>
    <property type="match status" value="2"/>
</dbReference>
<dbReference type="PANTHER" id="PTHR10668">
    <property type="entry name" value="PHYTOENE DEHYDROGENASE"/>
    <property type="match status" value="1"/>
</dbReference>
<sequence>MSAARYDAVVVGGGHNGLTAAAYLARAGRSVLVLERLGHLGGAAVSAAAFPGVDARLSRYSYLVSLLPAKVVRDLGLSLTLRRRRISSYTPVGSGGVLVDAGDRARTRASIAALTGSEAEHDAWERFYGATAALAARLFGTLTEPLRTRDDLRALAGDDATWRALCEEPLGRAVEAAFGDDTLRGVVLTDALIGTFAGAHDADLRQNRCFLYHVIGGGTGDWDVPVGGMGAVSGALEAAARAGGAELVTRAEVVGIDAASGEVTWRDAAGAEHAATGGHVLAGCAPATLARLLGDPGAAGDDPAPEGAQLKVNMLLGRLPRLRDAGVDPREAFAGTFHVHESYAELEAARAQAEGGRIPAVPPSELYCHSLTDPTILGPELRAAGAQTLTLFGLHLPARLFRQDPEGARALALERTLAALDDVLAEPLEGCLWRDADGRPCLEARSPVDLEADVGLPGGNIFHRDLQWPWAEAPEEVGRWGVETAYPRVLLCGAGARRGGGVSGIPGHNAAMAVLGRGA</sequence>
<dbReference type="AlphaFoldDB" id="A0A6J4SGW3"/>
<dbReference type="EMBL" id="CADCVO010000279">
    <property type="protein sequence ID" value="CAA9492008.1"/>
    <property type="molecule type" value="Genomic_DNA"/>
</dbReference>
<dbReference type="InterPro" id="IPR036188">
    <property type="entry name" value="FAD/NAD-bd_sf"/>
</dbReference>
<protein>
    <submittedName>
        <fullName evidence="1">Beta-carotene ketolase</fullName>
    </submittedName>
</protein>
<proteinExistence type="predicted"/>
<organism evidence="1">
    <name type="scientific">uncultured Solirubrobacteraceae bacterium</name>
    <dbReference type="NCBI Taxonomy" id="1162706"/>
    <lineage>
        <taxon>Bacteria</taxon>
        <taxon>Bacillati</taxon>
        <taxon>Actinomycetota</taxon>
        <taxon>Thermoleophilia</taxon>
        <taxon>Solirubrobacterales</taxon>
        <taxon>Solirubrobacteraceae</taxon>
        <taxon>environmental samples</taxon>
    </lineage>
</organism>
<dbReference type="GO" id="GO:0005829">
    <property type="term" value="C:cytosol"/>
    <property type="evidence" value="ECO:0007669"/>
    <property type="project" value="TreeGrafter"/>
</dbReference>
<dbReference type="Pfam" id="PF13450">
    <property type="entry name" value="NAD_binding_8"/>
    <property type="match status" value="1"/>
</dbReference>
<evidence type="ECO:0000313" key="1">
    <source>
        <dbReference type="EMBL" id="CAA9492008.1"/>
    </source>
</evidence>
<dbReference type="SUPFAM" id="SSF51905">
    <property type="entry name" value="FAD/NAD(P)-binding domain"/>
    <property type="match status" value="1"/>
</dbReference>
<reference evidence="1" key="1">
    <citation type="submission" date="2020-02" db="EMBL/GenBank/DDBJ databases">
        <authorList>
            <person name="Meier V. D."/>
        </authorList>
    </citation>
    <scope>NUCLEOTIDE SEQUENCE</scope>
    <source>
        <strain evidence="1">AVDCRST_MAG13</strain>
    </source>
</reference>
<dbReference type="PANTHER" id="PTHR10668:SF103">
    <property type="entry name" value="PYRIDINE NUCLEOTIDE-DISULFIDE OXIDOREDUCTASE DOMAIN-CONTAINING PROTEIN 2"/>
    <property type="match status" value="1"/>
</dbReference>
<gene>
    <name evidence="1" type="ORF">AVDCRST_MAG13-1789</name>
</gene>
<name>A0A6J4SGW3_9ACTN</name>